<accession>V3ZWZ1</accession>
<evidence type="ECO:0000256" key="3">
    <source>
        <dbReference type="PROSITE-ProRule" id="PRU00047"/>
    </source>
</evidence>
<dbReference type="OrthoDB" id="106784at2759"/>
<name>V3ZWZ1_LOTGI</name>
<dbReference type="PROSITE" id="PS50158">
    <property type="entry name" value="ZF_CCHC"/>
    <property type="match status" value="1"/>
</dbReference>
<dbReference type="OMA" id="SVVIPCC"/>
<dbReference type="PROSITE" id="PS50089">
    <property type="entry name" value="ZF_RING_2"/>
    <property type="match status" value="1"/>
</dbReference>
<dbReference type="GO" id="GO:0006511">
    <property type="term" value="P:ubiquitin-dependent protein catabolic process"/>
    <property type="evidence" value="ECO:0007669"/>
    <property type="project" value="TreeGrafter"/>
</dbReference>
<reference evidence="6 7" key="1">
    <citation type="journal article" date="2013" name="Nature">
        <title>Insights into bilaterian evolution from three spiralian genomes.</title>
        <authorList>
            <person name="Simakov O."/>
            <person name="Marletaz F."/>
            <person name="Cho S.J."/>
            <person name="Edsinger-Gonzales E."/>
            <person name="Havlak P."/>
            <person name="Hellsten U."/>
            <person name="Kuo D.H."/>
            <person name="Larsson T."/>
            <person name="Lv J."/>
            <person name="Arendt D."/>
            <person name="Savage R."/>
            <person name="Osoegawa K."/>
            <person name="de Jong P."/>
            <person name="Grimwood J."/>
            <person name="Chapman J.A."/>
            <person name="Shapiro H."/>
            <person name="Aerts A."/>
            <person name="Otillar R.P."/>
            <person name="Terry A.Y."/>
            <person name="Boore J.L."/>
            <person name="Grigoriev I.V."/>
            <person name="Lindberg D.R."/>
            <person name="Seaver E.C."/>
            <person name="Weisblat D.A."/>
            <person name="Putnam N.H."/>
            <person name="Rokhsar D.S."/>
        </authorList>
    </citation>
    <scope>NUCLEOTIDE SEQUENCE [LARGE SCALE GENOMIC DNA]</scope>
</reference>
<dbReference type="STRING" id="225164.V3ZWZ1"/>
<evidence type="ECO:0000259" key="4">
    <source>
        <dbReference type="PROSITE" id="PS50089"/>
    </source>
</evidence>
<dbReference type="RefSeq" id="XP_009061965.1">
    <property type="nucleotide sequence ID" value="XM_009063717.1"/>
</dbReference>
<evidence type="ECO:0000259" key="5">
    <source>
        <dbReference type="PROSITE" id="PS50158"/>
    </source>
</evidence>
<dbReference type="GO" id="GO:0016567">
    <property type="term" value="P:protein ubiquitination"/>
    <property type="evidence" value="ECO:0007669"/>
    <property type="project" value="InterPro"/>
</dbReference>
<dbReference type="GO" id="GO:0005634">
    <property type="term" value="C:nucleus"/>
    <property type="evidence" value="ECO:0007669"/>
    <property type="project" value="TreeGrafter"/>
</dbReference>
<gene>
    <name evidence="6" type="ORF">LOTGIDRAFT_66922</name>
</gene>
<evidence type="ECO:0008006" key="8">
    <source>
        <dbReference type="Google" id="ProtNLM"/>
    </source>
</evidence>
<keyword evidence="2" id="KW-0862">Zinc</keyword>
<dbReference type="PANTHER" id="PTHR15439:SF0">
    <property type="entry name" value="CELL DIVISION CYCLE AND APOPTOSIS REGULATOR PROTEIN 1-RELATED"/>
    <property type="match status" value="1"/>
</dbReference>
<sequence length="201" mass="22429">MSKANSTELEKIKAMMNQSTKDFDPSNYKGKVPTGQPPPGYKCYKCGQAGHYIQNCLVKTETNAIEPRFKRSTGIPNSYLTFTNDPTTPGALLTYSGQFAVPTIDKAAYEIGKKERPPFLLGEDNTPPPETKVIPQELLCLICKDLLRDAVLIPCCGNSFCDECIRNKLLETEDHECPSCHEQDVSPDRLIANRQMRRAIV</sequence>
<keyword evidence="1 3" id="KW-0479">Metal-binding</keyword>
<keyword evidence="7" id="KW-1185">Reference proteome</keyword>
<protein>
    <recommendedName>
        <fullName evidence="8">RING-type domain-containing protein</fullName>
    </recommendedName>
</protein>
<proteinExistence type="predicted"/>
<dbReference type="CTD" id="20251796"/>
<feature type="domain" description="RING-type" evidence="4">
    <location>
        <begin position="140"/>
        <end position="181"/>
    </location>
</feature>
<dbReference type="Proteomes" id="UP000030746">
    <property type="component" value="Unassembled WGS sequence"/>
</dbReference>
<dbReference type="SUPFAM" id="SSF57756">
    <property type="entry name" value="Retrovirus zinc finger-like domains"/>
    <property type="match status" value="1"/>
</dbReference>
<evidence type="ECO:0000256" key="2">
    <source>
        <dbReference type="ARBA" id="ARBA00022833"/>
    </source>
</evidence>
<dbReference type="InterPro" id="IPR036875">
    <property type="entry name" value="Znf_CCHC_sf"/>
</dbReference>
<evidence type="ECO:0000313" key="7">
    <source>
        <dbReference type="Proteomes" id="UP000030746"/>
    </source>
</evidence>
<dbReference type="GO" id="GO:0006397">
    <property type="term" value="P:mRNA processing"/>
    <property type="evidence" value="ECO:0007669"/>
    <property type="project" value="InterPro"/>
</dbReference>
<organism evidence="6 7">
    <name type="scientific">Lottia gigantea</name>
    <name type="common">Giant owl limpet</name>
    <dbReference type="NCBI Taxonomy" id="225164"/>
    <lineage>
        <taxon>Eukaryota</taxon>
        <taxon>Metazoa</taxon>
        <taxon>Spiralia</taxon>
        <taxon>Lophotrochozoa</taxon>
        <taxon>Mollusca</taxon>
        <taxon>Gastropoda</taxon>
        <taxon>Patellogastropoda</taxon>
        <taxon>Lottioidea</taxon>
        <taxon>Lottiidae</taxon>
        <taxon>Lottia</taxon>
    </lineage>
</organism>
<feature type="domain" description="CCHC-type" evidence="5">
    <location>
        <begin position="42"/>
        <end position="56"/>
    </location>
</feature>
<dbReference type="AlphaFoldDB" id="V3ZWZ1"/>
<evidence type="ECO:0000313" key="6">
    <source>
        <dbReference type="EMBL" id="ESO87145.1"/>
    </source>
</evidence>
<dbReference type="HOGENOM" id="CLU_093366_0_0_1"/>
<dbReference type="EMBL" id="KB202953">
    <property type="protein sequence ID" value="ESO87145.1"/>
    <property type="molecule type" value="Genomic_DNA"/>
</dbReference>
<dbReference type="GO" id="GO:0003676">
    <property type="term" value="F:nucleic acid binding"/>
    <property type="evidence" value="ECO:0007669"/>
    <property type="project" value="InterPro"/>
</dbReference>
<dbReference type="PANTHER" id="PTHR15439">
    <property type="entry name" value="RETINOBLASTOMA-BINDING PROTEIN 6"/>
    <property type="match status" value="1"/>
</dbReference>
<dbReference type="SUPFAM" id="SSF57850">
    <property type="entry name" value="RING/U-box"/>
    <property type="match status" value="1"/>
</dbReference>
<dbReference type="CDD" id="cd16620">
    <property type="entry name" value="vRING-HC-C4C4_RBBP6"/>
    <property type="match status" value="1"/>
</dbReference>
<dbReference type="KEGG" id="lgi:LOTGIDRAFT_66922"/>
<dbReference type="InterPro" id="IPR033489">
    <property type="entry name" value="RBBP6"/>
</dbReference>
<dbReference type="GO" id="GO:0008270">
    <property type="term" value="F:zinc ion binding"/>
    <property type="evidence" value="ECO:0007669"/>
    <property type="project" value="UniProtKB-KW"/>
</dbReference>
<dbReference type="InterPro" id="IPR013083">
    <property type="entry name" value="Znf_RING/FYVE/PHD"/>
</dbReference>
<dbReference type="Pfam" id="PF13923">
    <property type="entry name" value="zf-C3HC4_2"/>
    <property type="match status" value="1"/>
</dbReference>
<dbReference type="InterPro" id="IPR001878">
    <property type="entry name" value="Znf_CCHC"/>
</dbReference>
<dbReference type="GO" id="GO:0061630">
    <property type="term" value="F:ubiquitin protein ligase activity"/>
    <property type="evidence" value="ECO:0007669"/>
    <property type="project" value="InterPro"/>
</dbReference>
<feature type="non-terminal residue" evidence="6">
    <location>
        <position position="201"/>
    </location>
</feature>
<dbReference type="GeneID" id="20251796"/>
<keyword evidence="1 3" id="KW-0863">Zinc-finger</keyword>
<dbReference type="SMART" id="SM00184">
    <property type="entry name" value="RING"/>
    <property type="match status" value="1"/>
</dbReference>
<dbReference type="InterPro" id="IPR001841">
    <property type="entry name" value="Znf_RING"/>
</dbReference>
<dbReference type="Gene3D" id="3.30.40.10">
    <property type="entry name" value="Zinc/RING finger domain, C3HC4 (zinc finger)"/>
    <property type="match status" value="1"/>
</dbReference>
<dbReference type="Gene3D" id="4.10.60.10">
    <property type="entry name" value="Zinc finger, CCHC-type"/>
    <property type="match status" value="1"/>
</dbReference>
<evidence type="ECO:0000256" key="1">
    <source>
        <dbReference type="ARBA" id="ARBA00022771"/>
    </source>
</evidence>